<feature type="region of interest" description="Disordered" evidence="1">
    <location>
        <begin position="174"/>
        <end position="200"/>
    </location>
</feature>
<dbReference type="EMBL" id="NIZV01000161">
    <property type="protein sequence ID" value="RSM03626.1"/>
    <property type="molecule type" value="Genomic_DNA"/>
</dbReference>
<dbReference type="AlphaFoldDB" id="A0A428TNK9"/>
<sequence>MFAQNRKEEHQAGNMVTSTRTIHPTSIMIITLQPTACNSPNHHRRRNDMDVETITEADTTHATNFVTVTETETETEVATEIKLITETKIRTDPWSPPECDERRVIADNRELRQRRTQLPSECSCLLPTTKGQEPVQTATVTITMPAVTLTIFKVTLKSPAVTRTVTLTHYAPGTTVSAPETTETITEHSTQTDHSLVSHR</sequence>
<comment type="caution">
    <text evidence="2">The sequence shown here is derived from an EMBL/GenBank/DDBJ whole genome shotgun (WGS) entry which is preliminary data.</text>
</comment>
<accession>A0A428TNK9</accession>
<keyword evidence="3" id="KW-1185">Reference proteome</keyword>
<organism evidence="2 3">
    <name type="scientific">Fusarium ambrosium</name>
    <dbReference type="NCBI Taxonomy" id="131363"/>
    <lineage>
        <taxon>Eukaryota</taxon>
        <taxon>Fungi</taxon>
        <taxon>Dikarya</taxon>
        <taxon>Ascomycota</taxon>
        <taxon>Pezizomycotina</taxon>
        <taxon>Sordariomycetes</taxon>
        <taxon>Hypocreomycetidae</taxon>
        <taxon>Hypocreales</taxon>
        <taxon>Nectriaceae</taxon>
        <taxon>Fusarium</taxon>
        <taxon>Fusarium solani species complex</taxon>
    </lineage>
</organism>
<dbReference type="Proteomes" id="UP000288429">
    <property type="component" value="Unassembled WGS sequence"/>
</dbReference>
<protein>
    <submittedName>
        <fullName evidence="2">Uncharacterized protein</fullName>
    </submittedName>
</protein>
<name>A0A428TNK9_9HYPO</name>
<evidence type="ECO:0000313" key="3">
    <source>
        <dbReference type="Proteomes" id="UP000288429"/>
    </source>
</evidence>
<evidence type="ECO:0000256" key="1">
    <source>
        <dbReference type="SAM" id="MobiDB-lite"/>
    </source>
</evidence>
<proteinExistence type="predicted"/>
<reference evidence="2 3" key="1">
    <citation type="submission" date="2017-06" db="EMBL/GenBank/DDBJ databases">
        <title>Cmopartive genomic analysis of Ambrosia Fusariam Clade fungi.</title>
        <authorList>
            <person name="Stajich J.E."/>
            <person name="Carrillo J."/>
            <person name="Kijimoto T."/>
            <person name="Eskalen A."/>
            <person name="O'Donnell K."/>
            <person name="Kasson M."/>
        </authorList>
    </citation>
    <scope>NUCLEOTIDE SEQUENCE [LARGE SCALE GENOMIC DNA]</scope>
    <source>
        <strain evidence="2 3">NRRL 20438</strain>
    </source>
</reference>
<evidence type="ECO:0000313" key="2">
    <source>
        <dbReference type="EMBL" id="RSM03626.1"/>
    </source>
</evidence>
<gene>
    <name evidence="2" type="ORF">CDV31_010423</name>
</gene>
<feature type="compositionally biased region" description="Low complexity" evidence="1">
    <location>
        <begin position="180"/>
        <end position="189"/>
    </location>
</feature>